<reference evidence="2" key="1">
    <citation type="submission" date="2021-03" db="EMBL/GenBank/DDBJ databases">
        <authorList>
            <person name="Tagirdzhanova G."/>
        </authorList>
    </citation>
    <scope>NUCLEOTIDE SEQUENCE</scope>
</reference>
<gene>
    <name evidence="2" type="ORF">HETSPECPRED_006338</name>
</gene>
<evidence type="ECO:0000313" key="2">
    <source>
        <dbReference type="EMBL" id="CAF9926455.1"/>
    </source>
</evidence>
<feature type="region of interest" description="Disordered" evidence="1">
    <location>
        <begin position="520"/>
        <end position="546"/>
    </location>
</feature>
<proteinExistence type="predicted"/>
<feature type="compositionally biased region" description="Polar residues" evidence="1">
    <location>
        <begin position="421"/>
        <end position="430"/>
    </location>
</feature>
<dbReference type="OrthoDB" id="5378502at2759"/>
<protein>
    <submittedName>
        <fullName evidence="2">Uncharacterized protein</fullName>
    </submittedName>
</protein>
<keyword evidence="3" id="KW-1185">Reference proteome</keyword>
<evidence type="ECO:0000313" key="3">
    <source>
        <dbReference type="Proteomes" id="UP000664521"/>
    </source>
</evidence>
<feature type="compositionally biased region" description="Polar residues" evidence="1">
    <location>
        <begin position="89"/>
        <end position="124"/>
    </location>
</feature>
<feature type="compositionally biased region" description="Basic residues" evidence="1">
    <location>
        <begin position="471"/>
        <end position="482"/>
    </location>
</feature>
<feature type="compositionally biased region" description="Basic and acidic residues" evidence="1">
    <location>
        <begin position="490"/>
        <end position="499"/>
    </location>
</feature>
<accession>A0A8H3IMJ4</accession>
<sequence>MDESSSIKSRLRDRSGLKTPQRYDNVDYQDRHQNEDRELPAEAEPSDVYRGPVIQYNPNLRPAVFPTIPLDQEVDESLFVSSEVHLRNAASQHPQRATQSSQTQDVRGSNQSDASSRTVSSHTLLGSPVSEPEMFTMPSTDDRWSRELNKELNTSPFRAPSPNMLPKPAVGIGSKVWNDNMKKLEMLSKRTETDWNIAEMETSDEDEAEETKTQAQQHNPKDFAWDCLAVVHRLCIVDAVDDSYNDLNATFKVLRLTPKQKDQTIALIAERNEYVEAEEAALKLVRDKASEILRSGNQDEIDWLTKEGGYGELMEDNVYIADKYYDYMTTTRRELCLAKRYLVTCGLKPELIDHWASVDTLDLGCGVNNPSTSASTSVAEPRPAAFPTIPLGQVYQGEYLHDDNGDHPSASGSLVPGASEHTPSGLSLPSQEQQQQQIEGPMNKKTKTSGIAGRENPRGNGPPSAAMSPKPKPKRRVKKPANRRATPAGDKGKGKEKGGEGGALQQLVVHGFAIGRDNTAKGMDDGGGAFEKVEKGVEDDGDFIMG</sequence>
<dbReference type="Proteomes" id="UP000664521">
    <property type="component" value="Unassembled WGS sequence"/>
</dbReference>
<dbReference type="EMBL" id="CAJPDS010000041">
    <property type="protein sequence ID" value="CAF9926455.1"/>
    <property type="molecule type" value="Genomic_DNA"/>
</dbReference>
<feature type="region of interest" description="Disordered" evidence="1">
    <location>
        <begin position="87"/>
        <end position="140"/>
    </location>
</feature>
<organism evidence="2 3">
    <name type="scientific">Heterodermia speciosa</name>
    <dbReference type="NCBI Taxonomy" id="116794"/>
    <lineage>
        <taxon>Eukaryota</taxon>
        <taxon>Fungi</taxon>
        <taxon>Dikarya</taxon>
        <taxon>Ascomycota</taxon>
        <taxon>Pezizomycotina</taxon>
        <taxon>Lecanoromycetes</taxon>
        <taxon>OSLEUM clade</taxon>
        <taxon>Lecanoromycetidae</taxon>
        <taxon>Caliciales</taxon>
        <taxon>Physciaceae</taxon>
        <taxon>Heterodermia</taxon>
    </lineage>
</organism>
<feature type="compositionally biased region" description="Basic and acidic residues" evidence="1">
    <location>
        <begin position="24"/>
        <end position="40"/>
    </location>
</feature>
<comment type="caution">
    <text evidence="2">The sequence shown here is derived from an EMBL/GenBank/DDBJ whole genome shotgun (WGS) entry which is preliminary data.</text>
</comment>
<feature type="region of interest" description="Disordered" evidence="1">
    <location>
        <begin position="398"/>
        <end position="504"/>
    </location>
</feature>
<name>A0A8H3IMJ4_9LECA</name>
<dbReference type="AlphaFoldDB" id="A0A8H3IMJ4"/>
<feature type="region of interest" description="Disordered" evidence="1">
    <location>
        <begin position="1"/>
        <end position="54"/>
    </location>
</feature>
<evidence type="ECO:0000256" key="1">
    <source>
        <dbReference type="SAM" id="MobiDB-lite"/>
    </source>
</evidence>